<dbReference type="RefSeq" id="WP_241296074.1">
    <property type="nucleotide sequence ID" value="NZ_JAKZGR010000012.1"/>
</dbReference>
<keyword evidence="2" id="KW-0238">DNA-binding</keyword>
<sequence length="222" mass="26116">METINYHQHIVIEQFTLTQDFISGIKIIFDLTTNEPIFICRNGQKKYGINPSYVRHLPLYEFKRLIFDSEDEGTFILDKSNLEDSNAPLQITYLRKRRHQNEIEVDLIFEKLVKLYIDDKAKYYKSFHIIPLNPQASCNSKIERMIEEARFIKKNQVKFNQLSKRNKEVLALMIQGLSAVEIAEKLFIGTNTVNTHKQKIKEVLGVKNSYELMKYGYAFDLI</sequence>
<comment type="caution">
    <text evidence="5">The sequence shown here is derived from an EMBL/GenBank/DDBJ whole genome shotgun (WGS) entry which is preliminary data.</text>
</comment>
<dbReference type="Gene3D" id="1.10.10.10">
    <property type="entry name" value="Winged helix-like DNA-binding domain superfamily/Winged helix DNA-binding domain"/>
    <property type="match status" value="1"/>
</dbReference>
<dbReference type="InterPro" id="IPR000792">
    <property type="entry name" value="Tscrpt_reg_LuxR_C"/>
</dbReference>
<dbReference type="Pfam" id="PF00196">
    <property type="entry name" value="GerE"/>
    <property type="match status" value="1"/>
</dbReference>
<dbReference type="PRINTS" id="PR00038">
    <property type="entry name" value="HTHLUXR"/>
</dbReference>
<accession>A0ABV8EP96</accession>
<dbReference type="SUPFAM" id="SSF46894">
    <property type="entry name" value="C-terminal effector domain of the bipartite response regulators"/>
    <property type="match status" value="1"/>
</dbReference>
<dbReference type="EMBL" id="JBHSAV010000092">
    <property type="protein sequence ID" value="MFC3978148.1"/>
    <property type="molecule type" value="Genomic_DNA"/>
</dbReference>
<dbReference type="PANTHER" id="PTHR44688:SF16">
    <property type="entry name" value="DNA-BINDING TRANSCRIPTIONAL ACTIVATOR DEVR_DOSR"/>
    <property type="match status" value="1"/>
</dbReference>
<keyword evidence="3" id="KW-0804">Transcription</keyword>
<evidence type="ECO:0000259" key="4">
    <source>
        <dbReference type="PROSITE" id="PS50043"/>
    </source>
</evidence>
<reference evidence="6" key="1">
    <citation type="journal article" date="2019" name="Int. J. Syst. Evol. Microbiol.">
        <title>The Global Catalogue of Microorganisms (GCM) 10K type strain sequencing project: providing services to taxonomists for standard genome sequencing and annotation.</title>
        <authorList>
            <consortium name="The Broad Institute Genomics Platform"/>
            <consortium name="The Broad Institute Genome Sequencing Center for Infectious Disease"/>
            <person name="Wu L."/>
            <person name="Ma J."/>
        </authorList>
    </citation>
    <scope>NUCLEOTIDE SEQUENCE [LARGE SCALE GENOMIC DNA]</scope>
    <source>
        <strain evidence="6">CECT 8551</strain>
    </source>
</reference>
<evidence type="ECO:0000313" key="6">
    <source>
        <dbReference type="Proteomes" id="UP001595766"/>
    </source>
</evidence>
<keyword evidence="6" id="KW-1185">Reference proteome</keyword>
<evidence type="ECO:0000313" key="5">
    <source>
        <dbReference type="EMBL" id="MFC3978148.1"/>
    </source>
</evidence>
<organism evidence="5 6">
    <name type="scientific">Belliella kenyensis</name>
    <dbReference type="NCBI Taxonomy" id="1472724"/>
    <lineage>
        <taxon>Bacteria</taxon>
        <taxon>Pseudomonadati</taxon>
        <taxon>Bacteroidota</taxon>
        <taxon>Cytophagia</taxon>
        <taxon>Cytophagales</taxon>
        <taxon>Cyclobacteriaceae</taxon>
        <taxon>Belliella</taxon>
    </lineage>
</organism>
<dbReference type="InterPro" id="IPR016032">
    <property type="entry name" value="Sig_transdc_resp-reg_C-effctor"/>
</dbReference>
<dbReference type="SMART" id="SM00421">
    <property type="entry name" value="HTH_LUXR"/>
    <property type="match status" value="1"/>
</dbReference>
<keyword evidence="1" id="KW-0805">Transcription regulation</keyword>
<proteinExistence type="predicted"/>
<dbReference type="PANTHER" id="PTHR44688">
    <property type="entry name" value="DNA-BINDING TRANSCRIPTIONAL ACTIVATOR DEVR_DOSR"/>
    <property type="match status" value="1"/>
</dbReference>
<protein>
    <submittedName>
        <fullName evidence="5">Response regulator transcription factor</fullName>
    </submittedName>
</protein>
<dbReference type="InterPro" id="IPR036388">
    <property type="entry name" value="WH-like_DNA-bd_sf"/>
</dbReference>
<name>A0ABV8EP96_9BACT</name>
<dbReference type="Proteomes" id="UP001595766">
    <property type="component" value="Unassembled WGS sequence"/>
</dbReference>
<evidence type="ECO:0000256" key="3">
    <source>
        <dbReference type="ARBA" id="ARBA00023163"/>
    </source>
</evidence>
<dbReference type="CDD" id="cd06170">
    <property type="entry name" value="LuxR_C_like"/>
    <property type="match status" value="1"/>
</dbReference>
<evidence type="ECO:0000256" key="1">
    <source>
        <dbReference type="ARBA" id="ARBA00023015"/>
    </source>
</evidence>
<evidence type="ECO:0000256" key="2">
    <source>
        <dbReference type="ARBA" id="ARBA00023125"/>
    </source>
</evidence>
<feature type="domain" description="HTH luxR-type" evidence="4">
    <location>
        <begin position="155"/>
        <end position="220"/>
    </location>
</feature>
<gene>
    <name evidence="5" type="ORF">ACFOUP_17315</name>
</gene>
<dbReference type="PROSITE" id="PS50043">
    <property type="entry name" value="HTH_LUXR_2"/>
    <property type="match status" value="1"/>
</dbReference>